<keyword evidence="1" id="KW-0808">Transferase</keyword>
<evidence type="ECO:0000313" key="2">
    <source>
        <dbReference type="Proteomes" id="UP000197424"/>
    </source>
</evidence>
<gene>
    <name evidence="1" type="ORF">LHGZ1_2903</name>
</gene>
<dbReference type="AlphaFoldDB" id="A0A248LMQ4"/>
<dbReference type="Proteomes" id="UP000197424">
    <property type="component" value="Chromosome"/>
</dbReference>
<proteinExistence type="predicted"/>
<name>A0A248LMQ4_9NEIS</name>
<accession>A0A248LMQ4</accession>
<dbReference type="RefSeq" id="WP_088861484.1">
    <property type="nucleotide sequence ID" value="NZ_CP022115.1"/>
</dbReference>
<dbReference type="EMBL" id="CP022115">
    <property type="protein sequence ID" value="ASJ25734.1"/>
    <property type="molecule type" value="Genomic_DNA"/>
</dbReference>
<dbReference type="OrthoDB" id="9148310at2"/>
<keyword evidence="1" id="KW-0489">Methyltransferase</keyword>
<dbReference type="GO" id="GO:0032259">
    <property type="term" value="P:methylation"/>
    <property type="evidence" value="ECO:0007669"/>
    <property type="project" value="UniProtKB-KW"/>
</dbReference>
<reference evidence="2" key="1">
    <citation type="submission" date="2017-06" db="EMBL/GenBank/DDBJ databases">
        <title>Whole genome sequence of Laribacter hongkongensis LHGZ1.</title>
        <authorList>
            <person name="Chen D."/>
            <person name="Wu H."/>
            <person name="Chen J."/>
        </authorList>
    </citation>
    <scope>NUCLEOTIDE SEQUENCE [LARGE SCALE GENOMIC DNA]</scope>
    <source>
        <strain evidence="2">LHGZ1</strain>
    </source>
</reference>
<protein>
    <submittedName>
        <fullName evidence="1">Glycine hydroxymethyltransferase</fullName>
    </submittedName>
</protein>
<organism evidence="1 2">
    <name type="scientific">Laribacter hongkongensis</name>
    <dbReference type="NCBI Taxonomy" id="168471"/>
    <lineage>
        <taxon>Bacteria</taxon>
        <taxon>Pseudomonadati</taxon>
        <taxon>Pseudomonadota</taxon>
        <taxon>Betaproteobacteria</taxon>
        <taxon>Neisseriales</taxon>
        <taxon>Aquaspirillaceae</taxon>
        <taxon>Laribacter</taxon>
    </lineage>
</organism>
<dbReference type="GO" id="GO:0008168">
    <property type="term" value="F:methyltransferase activity"/>
    <property type="evidence" value="ECO:0007669"/>
    <property type="project" value="UniProtKB-KW"/>
</dbReference>
<evidence type="ECO:0000313" key="1">
    <source>
        <dbReference type="EMBL" id="ASJ25734.1"/>
    </source>
</evidence>
<sequence>MAAFNYRQLIRQIPAHAWKFYLQSRKLELPADPVDEKLVNAVTEVIDALPTVQREVLYAEMRRVHDLANGRGVDALRNTAPPDSAIHEDFTKFSSDAERALWVMANWPDLFATAETIYAVSLRIGKRGWKRLQVPPVDALFRGQEDIRALEVALATAFTPRKGTPRACQIDTLDRHLDGGVQLGILIEDNAQRQLEFGDDNRAHWRDVRPPMAMDVVIYPASGVIDVLAPGGAKTQQTLLEHLGKHVFKKVLQPKDVEKPMFFLNRLRDGFELFDDSECDLAAHRVERIRLSQAKVRAIHPPICDYQIKPPGEKDAPDVLACLATQQISPILMGQGFNIIDAVVSLYFEPVQPGKASRVLHIDLKQSGISNLRDMEEADARLVESLLRALGVMQSPASAKPVEEAVGVMHE</sequence>